<dbReference type="Gene3D" id="1.10.10.2360">
    <property type="match status" value="1"/>
</dbReference>
<feature type="compositionally biased region" description="Low complexity" evidence="11">
    <location>
        <begin position="666"/>
        <end position="678"/>
    </location>
</feature>
<dbReference type="GO" id="GO:0003723">
    <property type="term" value="F:RNA binding"/>
    <property type="evidence" value="ECO:0007669"/>
    <property type="project" value="TreeGrafter"/>
</dbReference>
<dbReference type="FunFam" id="3.30.1610.10:FF:000003">
    <property type="entry name" value="Nucleoporin SONB, putative"/>
    <property type="match status" value="1"/>
</dbReference>
<feature type="compositionally biased region" description="Low complexity" evidence="11">
    <location>
        <begin position="117"/>
        <end position="134"/>
    </location>
</feature>
<keyword evidence="3" id="KW-0813">Transport</keyword>
<dbReference type="InterPro" id="IPR037665">
    <property type="entry name" value="Nucleoporin_S59-like"/>
</dbReference>
<dbReference type="Pfam" id="PF13634">
    <property type="entry name" value="Nucleoporin_FG"/>
    <property type="match status" value="3"/>
</dbReference>
<feature type="compositionally biased region" description="Low complexity" evidence="11">
    <location>
        <begin position="377"/>
        <end position="415"/>
    </location>
</feature>
<dbReference type="RefSeq" id="XP_060122096.1">
    <property type="nucleotide sequence ID" value="XM_060266113.1"/>
</dbReference>
<dbReference type="InterPro" id="IPR025574">
    <property type="entry name" value="Nucleoporin_FG_rpt"/>
</dbReference>
<feature type="compositionally biased region" description="Basic and acidic residues" evidence="11">
    <location>
        <begin position="1061"/>
        <end position="1071"/>
    </location>
</feature>
<feature type="compositionally biased region" description="Low complexity" evidence="11">
    <location>
        <begin position="236"/>
        <end position="256"/>
    </location>
</feature>
<feature type="compositionally biased region" description="Basic and acidic residues" evidence="11">
    <location>
        <begin position="222"/>
        <end position="231"/>
    </location>
</feature>
<sequence length="1850" mass="192610">MFGASSFSGFGQQNQQGTNAPAQPAAGGMFGQTSTTPAFGSFGQTAAPATNAFGASQPNTFGQAASTPAQTTPFAFGQSGTASTFGQPKPASTFGAFGAPSTSTPAPATNTFGFGGATQPQPQQPAFGAQPSTAFGGGGGGGGSSFFGQPGSTAQPASFGGFGAAPLAGQAAVPAVTQGTATTPYQPFREDSNQTDPKTHAKVWDVHQSIASMPAYASMSPEELRLQDYRQGRSKGTGAPAATPAASATPAFGFGAQPAQPAATPFGQQQPPSTFGQTQPASGGLFGQQQPASTSAFGAQNSAPSLFGGAKPATNAFGASNTGSSLFGQNTQQPNSGLFGSSTTQPAQPAQPAQQSGFMFGQNNNAAAQPSTSFSFGAGANNNAAQQNKPAFGFGSQPAQPAQPAQPQSSFSFGQNTNTQPSGGLFGNQASTNNNASSSFSFGQNNNQSKPGGLFGGAAPASSTPSFGGFGANNNQPAQQNKPAFSFGGGGGGFGQTSSTPAPSTGAQPSTFGSNTGGGLFGAKPAQPAQPSGGFGFGQNASQPSQPSTFGANNASSGGGLFGAKPAQPAQPSGGLFGQNTSSAPSGGLFGQNNTTQPSGGLFGASSTAPKPSFSFGGAQPSSTAPSDGLFGQSQPAQPSGGLFGQSQPAQPSGGLFGTQTNTFGSSLAKPLGASAPAAPAPAPAASPASLTTNPYGTDALLANTQPSAAAQAPLPFNVAPKSKPPLVSPFRSSPRNAVRVTRLRGSTPALDVSQARERTPFRESTPGLASRGATPVRSSSMLFRGPSDAQALSPQAFIPRSTSKRLVLDGDATFARSPSVRRETLTATPRARFSPAVERAADVGEESLSLPHPDLSVSRVSEPPRPRQSLPRAPQHGDYVLTPALTELRSMDYEALASLADFSVKRIGFGEVAFLEPVDLASLPDLACIGGGVVQLRAKECFVYPQEEDLESETPLDGLQPGYVPVPKAALGHGLNVPARVSLEGCWPLDRATREPLKDPSHARVKQHITKLKNKKETEFVSYEPTSGTWTFIVQHFSRYGLDDSESESEDEVPAMQLGDEQHSESNESDFREEDLEDDEADVWVPTVAQRPRSATPGRFGSPAPSVARLASPAPSALPRKVQVMRASFFGHTPPRQGPAAGVSKSPSFMADVDAVDAKADVPDVEDVTEEAGAADAADVPDQAIDTPFAAPIPVARVPLAQSVLDDGLFSRDAGLSFGRSFRIGCGPRDALVHNGLLHRTTLPGTSEVVLDRVRIGADPAEAAQLAEALLAQQRSASTVTVADGVPFVRPKPGTSFQTHAQHYAADDKRYAAQFWHLGSALFDPLRDELPADAAPSLRAKVEQLRRKSALSQWLARAAAASVQTEARAHRAASRSTELIFALLSGFQVEHAADAALEANDVRLATLVAQAGGDAASKEYLATQLSVWQTEQVVPLLEPAMRRIYELLCGHLGTDAKVAAGLDWRRALGLHVWYGVPWEAPLAASVASYEAALRSLSDTQPPLPAYYDAAKLGALKLRELAQRPGVEWDAMYELVQLHVDPTYPLDHVLNARNFGASATEHTLPWHTYVTLARALDVRDFADAEHGARLSIAYAAQIESQGLWHWAAFVLLHIEEAHVRQAAVQALLERNVEHLAEHAAFLDTLCIPATWRAGAEAIAAHAANNYYHEYVCWLRAESLSNAHQIAVTRLAPEAFVRGDAGLLLDLFRPFGEAEQEARAAGKPFTIEGWNTAGRVLLDYATLPHILPPLLAKSEKGTLSPNEHHALQQATQRTHELIEAVPALYPPSSPNLMTTVARSEMLVVLHNLARLIASHASAPEPTMHWTPAHPPEVEQLQAVASDFGAAMLATL</sequence>
<accession>A0AAF0F375</accession>
<dbReference type="GO" id="GO:0006606">
    <property type="term" value="P:protein import into nucleus"/>
    <property type="evidence" value="ECO:0007669"/>
    <property type="project" value="TreeGrafter"/>
</dbReference>
<evidence type="ECO:0000256" key="4">
    <source>
        <dbReference type="ARBA" id="ARBA00022737"/>
    </source>
</evidence>
<keyword evidence="10" id="KW-0539">Nucleus</keyword>
<dbReference type="GO" id="GO:0006405">
    <property type="term" value="P:RNA export from nucleus"/>
    <property type="evidence" value="ECO:0007669"/>
    <property type="project" value="TreeGrafter"/>
</dbReference>
<dbReference type="GO" id="GO:0008139">
    <property type="term" value="F:nuclear localization sequence binding"/>
    <property type="evidence" value="ECO:0007669"/>
    <property type="project" value="TreeGrafter"/>
</dbReference>
<comment type="similarity">
    <text evidence="2">Belongs to the nucleoporin GLFG family.</text>
</comment>
<dbReference type="PANTHER" id="PTHR23198">
    <property type="entry name" value="NUCLEOPORIN"/>
    <property type="match status" value="1"/>
</dbReference>
<name>A0AAF0F375_9BASI</name>
<keyword evidence="5" id="KW-0068">Autocatalytic cleavage</keyword>
<feature type="compositionally biased region" description="Gly residues" evidence="11">
    <location>
        <begin position="135"/>
        <end position="145"/>
    </location>
</feature>
<dbReference type="Pfam" id="PF04096">
    <property type="entry name" value="Nucleoporin2"/>
    <property type="match status" value="1"/>
</dbReference>
<feature type="compositionally biased region" description="Polar residues" evidence="11">
    <location>
        <begin position="317"/>
        <end position="344"/>
    </location>
</feature>
<dbReference type="InterPro" id="IPR036903">
    <property type="entry name" value="Nup98_auto-Pept-S59_dom_sf"/>
</dbReference>
<keyword evidence="6" id="KW-0509">mRNA transport</keyword>
<feature type="domain" description="Peptidase S59" evidence="12">
    <location>
        <begin position="877"/>
        <end position="1038"/>
    </location>
</feature>
<feature type="compositionally biased region" description="Low complexity" evidence="11">
    <location>
        <begin position="427"/>
        <end position="449"/>
    </location>
</feature>
<dbReference type="GO" id="GO:0034398">
    <property type="term" value="P:telomere tethering at nuclear periphery"/>
    <property type="evidence" value="ECO:0007669"/>
    <property type="project" value="TreeGrafter"/>
</dbReference>
<dbReference type="EMBL" id="CP119960">
    <property type="protein sequence ID" value="WFD39199.1"/>
    <property type="molecule type" value="Genomic_DNA"/>
</dbReference>
<feature type="compositionally biased region" description="Low complexity" evidence="11">
    <location>
        <begin position="146"/>
        <end position="176"/>
    </location>
</feature>
<feature type="compositionally biased region" description="Polar residues" evidence="11">
    <location>
        <begin position="496"/>
        <end position="514"/>
    </location>
</feature>
<feature type="compositionally biased region" description="Low complexity" evidence="11">
    <location>
        <begin position="1103"/>
        <end position="1115"/>
    </location>
</feature>
<feature type="compositionally biased region" description="Basic and acidic residues" evidence="11">
    <location>
        <begin position="188"/>
        <end position="201"/>
    </location>
</feature>
<organism evidence="13 14">
    <name type="scientific">Malassezia japonica</name>
    <dbReference type="NCBI Taxonomy" id="223818"/>
    <lineage>
        <taxon>Eukaryota</taxon>
        <taxon>Fungi</taxon>
        <taxon>Dikarya</taxon>
        <taxon>Basidiomycota</taxon>
        <taxon>Ustilaginomycotina</taxon>
        <taxon>Malasseziomycetes</taxon>
        <taxon>Malasseziales</taxon>
        <taxon>Malasseziaceae</taxon>
        <taxon>Malassezia</taxon>
    </lineage>
</organism>
<dbReference type="Proteomes" id="UP001217754">
    <property type="component" value="Chromosome 3"/>
</dbReference>
<feature type="compositionally biased region" description="Low complexity" evidence="11">
    <location>
        <begin position="345"/>
        <end position="355"/>
    </location>
</feature>
<gene>
    <name evidence="13" type="ORF">MJAP1_002169</name>
</gene>
<dbReference type="SUPFAM" id="SSF82215">
    <property type="entry name" value="C-terminal autoproteolytic domain of nucleoporin nup98"/>
    <property type="match status" value="1"/>
</dbReference>
<dbReference type="Gene3D" id="1.25.40.690">
    <property type="match status" value="1"/>
</dbReference>
<evidence type="ECO:0000256" key="3">
    <source>
        <dbReference type="ARBA" id="ARBA00022448"/>
    </source>
</evidence>
<evidence type="ECO:0000256" key="10">
    <source>
        <dbReference type="ARBA" id="ARBA00023242"/>
    </source>
</evidence>
<keyword evidence="7" id="KW-0653">Protein transport</keyword>
<feature type="compositionally biased region" description="Polar residues" evidence="11">
    <location>
        <begin position="539"/>
        <end position="556"/>
    </location>
</feature>
<keyword evidence="8" id="KW-0811">Translocation</keyword>
<feature type="compositionally biased region" description="Low complexity" evidence="11">
    <location>
        <begin position="472"/>
        <end position="485"/>
    </location>
</feature>
<dbReference type="GO" id="GO:0000973">
    <property type="term" value="P:post-transcriptional tethering of RNA polymerase II gene DNA at nuclear periphery"/>
    <property type="evidence" value="ECO:0007669"/>
    <property type="project" value="TreeGrafter"/>
</dbReference>
<dbReference type="GO" id="GO:0051028">
    <property type="term" value="P:mRNA transport"/>
    <property type="evidence" value="ECO:0007669"/>
    <property type="project" value="UniProtKB-KW"/>
</dbReference>
<evidence type="ECO:0000259" key="12">
    <source>
        <dbReference type="PROSITE" id="PS51434"/>
    </source>
</evidence>
<feature type="compositionally biased region" description="Polar residues" evidence="11">
    <location>
        <begin position="266"/>
        <end position="304"/>
    </location>
</feature>
<dbReference type="InterPro" id="IPR007230">
    <property type="entry name" value="Nup98_auto-Pept-S59_dom"/>
</dbReference>
<protein>
    <recommendedName>
        <fullName evidence="12">Peptidase S59 domain-containing protein</fullName>
    </recommendedName>
</protein>
<keyword evidence="14" id="KW-1185">Reference proteome</keyword>
<dbReference type="Pfam" id="PF12110">
    <property type="entry name" value="Nup96"/>
    <property type="match status" value="1"/>
</dbReference>
<feature type="region of interest" description="Disordered" evidence="11">
    <location>
        <begin position="216"/>
        <end position="788"/>
    </location>
</feature>
<feature type="compositionally biased region" description="Polar residues" evidence="11">
    <location>
        <begin position="578"/>
        <end position="610"/>
    </location>
</feature>
<feature type="region of interest" description="Disordered" evidence="11">
    <location>
        <begin position="116"/>
        <end position="201"/>
    </location>
</feature>
<feature type="region of interest" description="Disordered" evidence="11">
    <location>
        <begin position="1"/>
        <end position="70"/>
    </location>
</feature>
<dbReference type="GO" id="GO:0044614">
    <property type="term" value="C:nuclear pore cytoplasmic filaments"/>
    <property type="evidence" value="ECO:0007669"/>
    <property type="project" value="TreeGrafter"/>
</dbReference>
<evidence type="ECO:0000256" key="8">
    <source>
        <dbReference type="ARBA" id="ARBA00023010"/>
    </source>
</evidence>
<dbReference type="PANTHER" id="PTHR23198:SF6">
    <property type="entry name" value="NUCLEAR PORE COMPLEX PROTEIN NUP98-NUP96"/>
    <property type="match status" value="1"/>
</dbReference>
<dbReference type="InterPro" id="IPR021967">
    <property type="entry name" value="Nup98_C"/>
</dbReference>
<evidence type="ECO:0000256" key="5">
    <source>
        <dbReference type="ARBA" id="ARBA00022813"/>
    </source>
</evidence>
<feature type="region of interest" description="Disordered" evidence="11">
    <location>
        <begin position="844"/>
        <end position="878"/>
    </location>
</feature>
<feature type="compositionally biased region" description="Polar residues" evidence="11">
    <location>
        <begin position="31"/>
        <end position="70"/>
    </location>
</feature>
<evidence type="ECO:0000313" key="14">
    <source>
        <dbReference type="Proteomes" id="UP001217754"/>
    </source>
</evidence>
<keyword evidence="9" id="KW-0906">Nuclear pore complex</keyword>
<evidence type="ECO:0000256" key="1">
    <source>
        <dbReference type="ARBA" id="ARBA00004567"/>
    </source>
</evidence>
<evidence type="ECO:0000256" key="7">
    <source>
        <dbReference type="ARBA" id="ARBA00022927"/>
    </source>
</evidence>
<feature type="compositionally biased region" description="Polar residues" evidence="11">
    <location>
        <begin position="361"/>
        <end position="375"/>
    </location>
</feature>
<proteinExistence type="inferred from homology"/>
<reference evidence="13" key="1">
    <citation type="submission" date="2023-03" db="EMBL/GenBank/DDBJ databases">
        <title>Mating type loci evolution in Malassezia.</title>
        <authorList>
            <person name="Coelho M.A."/>
        </authorList>
    </citation>
    <scope>NUCLEOTIDE SEQUENCE</scope>
    <source>
        <strain evidence="13">CBS 9431</strain>
    </source>
</reference>
<comment type="subcellular location">
    <subcellularLocation>
        <location evidence="1">Nucleus</location>
        <location evidence="1">Nuclear pore complex</location>
    </subcellularLocation>
</comment>
<feature type="region of interest" description="Disordered" evidence="11">
    <location>
        <begin position="1093"/>
        <end position="1115"/>
    </location>
</feature>
<feature type="region of interest" description="Disordered" evidence="11">
    <location>
        <begin position="1044"/>
        <end position="1079"/>
    </location>
</feature>
<evidence type="ECO:0000256" key="6">
    <source>
        <dbReference type="ARBA" id="ARBA00022816"/>
    </source>
</evidence>
<feature type="compositionally biased region" description="Polar residues" evidence="11">
    <location>
        <begin position="620"/>
        <end position="638"/>
    </location>
</feature>
<dbReference type="Gene3D" id="3.30.1610.10">
    <property type="entry name" value="Peptidase S59, nucleoporin"/>
    <property type="match status" value="1"/>
</dbReference>
<evidence type="ECO:0000256" key="9">
    <source>
        <dbReference type="ARBA" id="ARBA00023132"/>
    </source>
</evidence>
<dbReference type="PROSITE" id="PS51434">
    <property type="entry name" value="NUP_C"/>
    <property type="match status" value="1"/>
</dbReference>
<evidence type="ECO:0000256" key="2">
    <source>
        <dbReference type="ARBA" id="ARBA00008926"/>
    </source>
</evidence>
<dbReference type="GO" id="GO:0017056">
    <property type="term" value="F:structural constituent of nuclear pore"/>
    <property type="evidence" value="ECO:0007669"/>
    <property type="project" value="InterPro"/>
</dbReference>
<dbReference type="GeneID" id="85225820"/>
<dbReference type="FunFam" id="1.10.10.2360:FF:000001">
    <property type="entry name" value="Nuclear pore complex protein Nup98-Nup96"/>
    <property type="match status" value="1"/>
</dbReference>
<evidence type="ECO:0000256" key="11">
    <source>
        <dbReference type="SAM" id="MobiDB-lite"/>
    </source>
</evidence>
<evidence type="ECO:0000313" key="13">
    <source>
        <dbReference type="EMBL" id="WFD39199.1"/>
    </source>
</evidence>
<feature type="compositionally biased region" description="Acidic residues" evidence="11">
    <location>
        <begin position="1044"/>
        <end position="1054"/>
    </location>
</feature>
<keyword evidence="4" id="KW-0677">Repeat</keyword>
<feature type="compositionally biased region" description="Low complexity" evidence="11">
    <location>
        <begin position="1"/>
        <end position="17"/>
    </location>
</feature>